<evidence type="ECO:0008006" key="4">
    <source>
        <dbReference type="Google" id="ProtNLM"/>
    </source>
</evidence>
<proteinExistence type="predicted"/>
<reference evidence="2 3" key="1">
    <citation type="submission" date="2018-01" db="EMBL/GenBank/DDBJ databases">
        <title>Complete genome sequence of Streptomyces lunaelactis MM109T, a Ferroverdin A producer isolated from cave moonmilk deposits.</title>
        <authorList>
            <person name="Naome A."/>
            <person name="Martinet L."/>
            <person name="Maciejewska M."/>
            <person name="Anderssen S."/>
            <person name="Adam D."/>
            <person name="Tenconi E."/>
            <person name="Deflandre B."/>
            <person name="Arguelles-Arias A."/>
            <person name="Calusinska M."/>
            <person name="Copieters W."/>
            <person name="Karim L."/>
            <person name="Hanikenne M."/>
            <person name="Baurain D."/>
            <person name="van Wezel G."/>
            <person name="Smargiasso N."/>
            <person name="de Pauw E."/>
            <person name="Delfosse P."/>
            <person name="Rigali S."/>
        </authorList>
    </citation>
    <scope>NUCLEOTIDE SEQUENCE [LARGE SCALE GENOMIC DNA]</scope>
    <source>
        <strain evidence="2 3">MM109</strain>
    </source>
</reference>
<dbReference type="AlphaFoldDB" id="A0A2R4TD64"/>
<organism evidence="2 3">
    <name type="scientific">Streptomyces lunaelactis</name>
    <dbReference type="NCBI Taxonomy" id="1535768"/>
    <lineage>
        <taxon>Bacteria</taxon>
        <taxon>Bacillati</taxon>
        <taxon>Actinomycetota</taxon>
        <taxon>Actinomycetes</taxon>
        <taxon>Kitasatosporales</taxon>
        <taxon>Streptomycetaceae</taxon>
        <taxon>Streptomyces</taxon>
    </lineage>
</organism>
<name>A0A2R4TD64_9ACTN</name>
<protein>
    <recommendedName>
        <fullName evidence="4">Secreted protein</fullName>
    </recommendedName>
</protein>
<dbReference type="KEGG" id="slk:SLUN_37600"/>
<gene>
    <name evidence="2" type="ORF">SLUN_37600</name>
</gene>
<dbReference type="RefSeq" id="WP_108154334.1">
    <property type="nucleotide sequence ID" value="NZ_CP026304.1"/>
</dbReference>
<sequence>MVRLRSALLALLTAAACVALPGSWASASPGDTATMCSSSLTPSGWVDVQWWNSWACGTTFNPNMKKIQQVSGMPIGSTVNACASTLPPAGWVQVNRFYSGACQYSAVPSHDPNTWTIKRVS</sequence>
<dbReference type="OrthoDB" id="5525250at2"/>
<dbReference type="GeneID" id="55660961"/>
<evidence type="ECO:0000256" key="1">
    <source>
        <dbReference type="SAM" id="SignalP"/>
    </source>
</evidence>
<dbReference type="PROSITE" id="PS51257">
    <property type="entry name" value="PROKAR_LIPOPROTEIN"/>
    <property type="match status" value="1"/>
</dbReference>
<dbReference type="Proteomes" id="UP000244201">
    <property type="component" value="Chromosome"/>
</dbReference>
<evidence type="ECO:0000313" key="3">
    <source>
        <dbReference type="Proteomes" id="UP000244201"/>
    </source>
</evidence>
<feature type="signal peptide" evidence="1">
    <location>
        <begin position="1"/>
        <end position="27"/>
    </location>
</feature>
<dbReference type="EMBL" id="CP026304">
    <property type="protein sequence ID" value="AVZ77043.1"/>
    <property type="molecule type" value="Genomic_DNA"/>
</dbReference>
<evidence type="ECO:0000313" key="2">
    <source>
        <dbReference type="EMBL" id="AVZ77043.1"/>
    </source>
</evidence>
<feature type="chain" id="PRO_5015326361" description="Secreted protein" evidence="1">
    <location>
        <begin position="28"/>
        <end position="121"/>
    </location>
</feature>
<keyword evidence="3" id="KW-1185">Reference proteome</keyword>
<keyword evidence="1" id="KW-0732">Signal</keyword>
<accession>A0A2R4TD64</accession>